<dbReference type="eggNOG" id="COG0790">
    <property type="taxonomic scope" value="Bacteria"/>
</dbReference>
<evidence type="ECO:0000313" key="3">
    <source>
        <dbReference type="Proteomes" id="UP000001844"/>
    </source>
</evidence>
<dbReference type="Pfam" id="PF08238">
    <property type="entry name" value="Sel1"/>
    <property type="match status" value="2"/>
</dbReference>
<sequence>MRLLFWLVLGAVLPACVQPPPSETMRVCNSDGCSYRPSDAASYDPSAAVPNGDAERRIVALEELARQDPRAAYDLGLRFFRGDGVPRDSYRALQWMREAAERGDLNAQLALGQLYLTGLEELGSDPREAEKWLSIAAGRGNEEAQKLLAEARDARKTEDAYFRWHNRWQPLFYRYWFHDYRYKYHWRKDSWHYKY</sequence>
<dbReference type="PANTHER" id="PTHR11102">
    <property type="entry name" value="SEL-1-LIKE PROTEIN"/>
    <property type="match status" value="1"/>
</dbReference>
<organism evidence="2 3">
    <name type="scientific">Nitrosococcus halophilus (strain Nc4)</name>
    <dbReference type="NCBI Taxonomy" id="472759"/>
    <lineage>
        <taxon>Bacteria</taxon>
        <taxon>Pseudomonadati</taxon>
        <taxon>Pseudomonadota</taxon>
        <taxon>Gammaproteobacteria</taxon>
        <taxon>Chromatiales</taxon>
        <taxon>Chromatiaceae</taxon>
        <taxon>Nitrosococcus</taxon>
    </lineage>
</organism>
<keyword evidence="3" id="KW-1185">Reference proteome</keyword>
<dbReference type="PANTHER" id="PTHR11102:SF160">
    <property type="entry name" value="ERAD-ASSOCIATED E3 UBIQUITIN-PROTEIN LIGASE COMPONENT HRD3"/>
    <property type="match status" value="1"/>
</dbReference>
<dbReference type="KEGG" id="nhl:Nhal_3771"/>
<gene>
    <name evidence="2" type="ordered locus">Nhal_3771</name>
</gene>
<dbReference type="STRING" id="472759.Nhal_3771"/>
<reference evidence="3" key="1">
    <citation type="submission" date="2010-04" db="EMBL/GenBank/DDBJ databases">
        <title>Complete genome sequence of Nitrosococcus halophilus Nc4, a salt-adapted, aerobic obligate ammonia-oxidizing sulfur purple bacterium.</title>
        <authorList>
            <consortium name="US DOE Joint Genome Institute"/>
            <person name="Campbell M.A."/>
            <person name="Malfatti S.A."/>
            <person name="Chain P.S.G."/>
            <person name="Heidelberg J.F."/>
            <person name="Ward B.B."/>
            <person name="Klotz M.G."/>
        </authorList>
    </citation>
    <scope>NUCLEOTIDE SEQUENCE [LARGE SCALE GENOMIC DNA]</scope>
    <source>
        <strain evidence="3">Nc4</strain>
    </source>
</reference>
<dbReference type="Proteomes" id="UP000001844">
    <property type="component" value="Chromosome"/>
</dbReference>
<dbReference type="HOGENOM" id="CLU_121432_0_0_6"/>
<dbReference type="SUPFAM" id="SSF81901">
    <property type="entry name" value="HCP-like"/>
    <property type="match status" value="1"/>
</dbReference>
<name>D5C2W2_NITHN</name>
<feature type="signal peptide" evidence="1">
    <location>
        <begin position="1"/>
        <end position="17"/>
    </location>
</feature>
<dbReference type="SMART" id="SM00671">
    <property type="entry name" value="SEL1"/>
    <property type="match status" value="2"/>
</dbReference>
<dbReference type="EMBL" id="CP001798">
    <property type="protein sequence ID" value="ADE16787.1"/>
    <property type="molecule type" value="Genomic_DNA"/>
</dbReference>
<dbReference type="AlphaFoldDB" id="D5C2W2"/>
<evidence type="ECO:0000313" key="2">
    <source>
        <dbReference type="EMBL" id="ADE16787.1"/>
    </source>
</evidence>
<dbReference type="InterPro" id="IPR011990">
    <property type="entry name" value="TPR-like_helical_dom_sf"/>
</dbReference>
<accession>D5C2W2</accession>
<keyword evidence="1" id="KW-0732">Signal</keyword>
<dbReference type="InterPro" id="IPR006597">
    <property type="entry name" value="Sel1-like"/>
</dbReference>
<dbReference type="Gene3D" id="1.25.40.10">
    <property type="entry name" value="Tetratricopeptide repeat domain"/>
    <property type="match status" value="1"/>
</dbReference>
<feature type="chain" id="PRO_5003070291" evidence="1">
    <location>
        <begin position="18"/>
        <end position="195"/>
    </location>
</feature>
<proteinExistence type="predicted"/>
<dbReference type="OrthoDB" id="9787367at2"/>
<protein>
    <submittedName>
        <fullName evidence="2">Sel1 domain protein repeat-containing protein</fullName>
    </submittedName>
</protein>
<dbReference type="InterPro" id="IPR050767">
    <property type="entry name" value="Sel1_AlgK"/>
</dbReference>
<dbReference type="RefSeq" id="WP_013034636.1">
    <property type="nucleotide sequence ID" value="NC_013960.1"/>
</dbReference>
<evidence type="ECO:0000256" key="1">
    <source>
        <dbReference type="SAM" id="SignalP"/>
    </source>
</evidence>